<organism evidence="1 2">
    <name type="scientific">Nannochloropsis gaditana</name>
    <dbReference type="NCBI Taxonomy" id="72520"/>
    <lineage>
        <taxon>Eukaryota</taxon>
        <taxon>Sar</taxon>
        <taxon>Stramenopiles</taxon>
        <taxon>Ochrophyta</taxon>
        <taxon>Eustigmatophyceae</taxon>
        <taxon>Eustigmatales</taxon>
        <taxon>Monodopsidaceae</taxon>
        <taxon>Nannochloropsis</taxon>
    </lineage>
</organism>
<protein>
    <submittedName>
        <fullName evidence="1">Uncharacterized protein</fullName>
    </submittedName>
</protein>
<comment type="caution">
    <text evidence="1">The sequence shown here is derived from an EMBL/GenBank/DDBJ whole genome shotgun (WGS) entry which is preliminary data.</text>
</comment>
<name>W7T8U2_9STRA</name>
<dbReference type="Proteomes" id="UP000019335">
    <property type="component" value="Chromosome 17"/>
</dbReference>
<keyword evidence="2" id="KW-1185">Reference proteome</keyword>
<dbReference type="EMBL" id="AZIL01001671">
    <property type="protein sequence ID" value="EWM23430.1"/>
    <property type="molecule type" value="Genomic_DNA"/>
</dbReference>
<reference evidence="1 2" key="1">
    <citation type="journal article" date="2014" name="Mol. Plant">
        <title>Chromosome Scale Genome Assembly and Transcriptome Profiling of Nannochloropsis gaditana in Nitrogen Depletion.</title>
        <authorList>
            <person name="Corteggiani Carpinelli E."/>
            <person name="Telatin A."/>
            <person name="Vitulo N."/>
            <person name="Forcato C."/>
            <person name="D'Angelo M."/>
            <person name="Schiavon R."/>
            <person name="Vezzi A."/>
            <person name="Giacometti G.M."/>
            <person name="Morosinotto T."/>
            <person name="Valle G."/>
        </authorList>
    </citation>
    <scope>NUCLEOTIDE SEQUENCE [LARGE SCALE GENOMIC DNA]</scope>
    <source>
        <strain evidence="1 2">B-31</strain>
    </source>
</reference>
<sequence>MYGPSSSSRPRTTCTTKALQRIASDPPSLPLFKRGRHSPLTTYSWTHVSPGLPTSFDPAPYEGAAKTWIKDGIAWKRDHLSWYHVAWLEESILSSKL</sequence>
<gene>
    <name evidence="1" type="ORF">Naga_100238g3</name>
</gene>
<evidence type="ECO:0000313" key="2">
    <source>
        <dbReference type="Proteomes" id="UP000019335"/>
    </source>
</evidence>
<dbReference type="AlphaFoldDB" id="W7T8U2"/>
<proteinExistence type="predicted"/>
<evidence type="ECO:0000313" key="1">
    <source>
        <dbReference type="EMBL" id="EWM23430.1"/>
    </source>
</evidence>
<accession>W7T8U2</accession>